<comment type="similarity">
    <text evidence="5">Belongs to the Omp25/RopB family.</text>
</comment>
<keyword evidence="3" id="KW-0472">Membrane</keyword>
<name>A0ABQ4TQQ5_9HYPH</name>
<dbReference type="Proteomes" id="UP001055101">
    <property type="component" value="Unassembled WGS sequence"/>
</dbReference>
<dbReference type="Pfam" id="PF13505">
    <property type="entry name" value="OMP_b-brl"/>
    <property type="match status" value="1"/>
</dbReference>
<evidence type="ECO:0000256" key="6">
    <source>
        <dbReference type="SAM" id="SignalP"/>
    </source>
</evidence>
<evidence type="ECO:0000313" key="8">
    <source>
        <dbReference type="EMBL" id="GJE55955.1"/>
    </source>
</evidence>
<comment type="caution">
    <text evidence="8">The sequence shown here is derived from an EMBL/GenBank/DDBJ whole genome shotgun (WGS) entry which is preliminary data.</text>
</comment>
<dbReference type="InterPro" id="IPR000036">
    <property type="entry name" value="Peptidase_A26_omptin"/>
</dbReference>
<dbReference type="InterPro" id="IPR051692">
    <property type="entry name" value="OMP-like"/>
</dbReference>
<keyword evidence="2 6" id="KW-0732">Signal</keyword>
<dbReference type="PANTHER" id="PTHR34001">
    <property type="entry name" value="BLL7405 PROTEIN"/>
    <property type="match status" value="1"/>
</dbReference>
<gene>
    <name evidence="8" type="ORF">EKPJFOCH_2452</name>
</gene>
<evidence type="ECO:0000256" key="5">
    <source>
        <dbReference type="ARBA" id="ARBA00038306"/>
    </source>
</evidence>
<comment type="subcellular location">
    <subcellularLocation>
        <location evidence="1">Cell outer membrane</location>
    </subcellularLocation>
</comment>
<evidence type="ECO:0000313" key="9">
    <source>
        <dbReference type="Proteomes" id="UP001055101"/>
    </source>
</evidence>
<evidence type="ECO:0000259" key="7">
    <source>
        <dbReference type="Pfam" id="PF13505"/>
    </source>
</evidence>
<dbReference type="Gene3D" id="2.40.128.90">
    <property type="entry name" value="OMPT-like"/>
    <property type="match status" value="1"/>
</dbReference>
<dbReference type="SUPFAM" id="SSF56925">
    <property type="entry name" value="OMPA-like"/>
    <property type="match status" value="1"/>
</dbReference>
<organism evidence="8 9">
    <name type="scientific">Methylobacterium thuringiense</name>
    <dbReference type="NCBI Taxonomy" id="1003091"/>
    <lineage>
        <taxon>Bacteria</taxon>
        <taxon>Pseudomonadati</taxon>
        <taxon>Pseudomonadota</taxon>
        <taxon>Alphaproteobacteria</taxon>
        <taxon>Hyphomicrobiales</taxon>
        <taxon>Methylobacteriaceae</taxon>
        <taxon>Methylobacterium</taxon>
    </lineage>
</organism>
<evidence type="ECO:0000256" key="3">
    <source>
        <dbReference type="ARBA" id="ARBA00023136"/>
    </source>
</evidence>
<evidence type="ECO:0000256" key="4">
    <source>
        <dbReference type="ARBA" id="ARBA00023237"/>
    </source>
</evidence>
<dbReference type="Gene3D" id="2.40.160.20">
    <property type="match status" value="1"/>
</dbReference>
<dbReference type="Pfam" id="PF01278">
    <property type="entry name" value="Omptin"/>
    <property type="match status" value="1"/>
</dbReference>
<feature type="domain" description="Outer membrane protein beta-barrel" evidence="7">
    <location>
        <begin position="104"/>
        <end position="237"/>
    </location>
</feature>
<dbReference type="InterPro" id="IPR011250">
    <property type="entry name" value="OMP/PagP_B-barrel"/>
</dbReference>
<feature type="chain" id="PRO_5046653419" description="Outer membrane protein beta-barrel domain-containing protein" evidence="6">
    <location>
        <begin position="20"/>
        <end position="592"/>
    </location>
</feature>
<dbReference type="InterPro" id="IPR027385">
    <property type="entry name" value="Beta-barrel_OMP"/>
</dbReference>
<accession>A0ABQ4TQQ5</accession>
<reference evidence="8" key="1">
    <citation type="journal article" date="2021" name="Front. Microbiol.">
        <title>Comprehensive Comparative Genomics and Phenotyping of Methylobacterium Species.</title>
        <authorList>
            <person name="Alessa O."/>
            <person name="Ogura Y."/>
            <person name="Fujitani Y."/>
            <person name="Takami H."/>
            <person name="Hayashi T."/>
            <person name="Sahin N."/>
            <person name="Tani A."/>
        </authorList>
    </citation>
    <scope>NUCLEOTIDE SEQUENCE</scope>
    <source>
        <strain evidence="8">DSM 23674</strain>
    </source>
</reference>
<dbReference type="InterPro" id="IPR053724">
    <property type="entry name" value="OMP_A26_sf"/>
</dbReference>
<dbReference type="InterPro" id="IPR020080">
    <property type="entry name" value="OM_adhesin/peptidase_omptin"/>
</dbReference>
<keyword evidence="9" id="KW-1185">Reference proteome</keyword>
<evidence type="ECO:0000256" key="1">
    <source>
        <dbReference type="ARBA" id="ARBA00004442"/>
    </source>
</evidence>
<reference evidence="8" key="2">
    <citation type="submission" date="2021-08" db="EMBL/GenBank/DDBJ databases">
        <authorList>
            <person name="Tani A."/>
            <person name="Ola A."/>
            <person name="Ogura Y."/>
            <person name="Katsura K."/>
            <person name="Hayashi T."/>
        </authorList>
    </citation>
    <scope>NUCLEOTIDE SEQUENCE</scope>
    <source>
        <strain evidence="8">DSM 23674</strain>
    </source>
</reference>
<sequence>MRFSVAALLSAGLATTCHAADLPATALQTAVSAPLFTWTGAYSGLFAGSGMLDNRTRPTCVGANGQANGLNCPIRAPSSHDASDFIAGSEIGYDHQFAPGSGVVVGVAADYQFTPIRTYDIETGRFARAEQPGVVFPNGIYHVGQRLDWLATARGKVGYAFDRVFLYGTGGVAFGDVRIDTNTTSDPNPASPRFNRPEFDARKGDLRVGYVLGGGVEYAIGPHLSVKGEALYYDLGGRTVAGRDSTGLFPRLTVGSRVETSGVLGRVGINYRFDDGGLPFIGPVTDVARALVNPVPYVPPVPQVWDFEVGTRYFYSSGKFAKSFYRPVNETIISRLTYRDFDAHSGETFARLDHNPTGLFAKGFLGSGFVTSGGRLNDEDFPPVRGNAYSNTRSKIQDGDIDYAVIDAGYSLYRDDTFRLGAFVGYQRYAERANATNGFQIASNPVIGVGTIPNTVASLTQDNHWNALRLGLVGEARYDRFKLSLEGAYLPFVELNGYDRHWQRPDINPLTEQGTGDGYFLQGAVTYDLTPTISVGVGARYWRMSVDRQDGTTRFPNLTEPAKFATQRYGAFAQISYRFTDPDFGFGSLVSK</sequence>
<dbReference type="RefSeq" id="WP_147818963.1">
    <property type="nucleotide sequence ID" value="NZ_BPRA01000010.1"/>
</dbReference>
<dbReference type="SUPFAM" id="SSF69917">
    <property type="entry name" value="OMPT-like"/>
    <property type="match status" value="1"/>
</dbReference>
<dbReference type="PANTHER" id="PTHR34001:SF3">
    <property type="entry name" value="BLL7405 PROTEIN"/>
    <property type="match status" value="1"/>
</dbReference>
<protein>
    <recommendedName>
        <fullName evidence="7">Outer membrane protein beta-barrel domain-containing protein</fullName>
    </recommendedName>
</protein>
<proteinExistence type="inferred from homology"/>
<dbReference type="EMBL" id="BPRA01000010">
    <property type="protein sequence ID" value="GJE55955.1"/>
    <property type="molecule type" value="Genomic_DNA"/>
</dbReference>
<feature type="signal peptide" evidence="6">
    <location>
        <begin position="1"/>
        <end position="19"/>
    </location>
</feature>
<evidence type="ECO:0000256" key="2">
    <source>
        <dbReference type="ARBA" id="ARBA00022729"/>
    </source>
</evidence>
<keyword evidence="4" id="KW-0998">Cell outer membrane</keyword>